<dbReference type="OrthoDB" id="275124at2"/>
<dbReference type="RefSeq" id="WP_141613986.1">
    <property type="nucleotide sequence ID" value="NZ_CP041253.1"/>
</dbReference>
<evidence type="ECO:0000313" key="2">
    <source>
        <dbReference type="Proteomes" id="UP000316614"/>
    </source>
</evidence>
<dbReference type="AlphaFoldDB" id="A0A514CFZ3"/>
<evidence type="ECO:0000313" key="1">
    <source>
        <dbReference type="EMBL" id="QDH78732.1"/>
    </source>
</evidence>
<keyword evidence="2" id="KW-1185">Reference proteome</keyword>
<dbReference type="EMBL" id="CP041253">
    <property type="protein sequence ID" value="QDH78732.1"/>
    <property type="molecule type" value="Genomic_DNA"/>
</dbReference>
<accession>A0A514CFZ3</accession>
<proteinExistence type="predicted"/>
<dbReference type="InterPro" id="IPR031009">
    <property type="entry name" value="Tcm_partner"/>
</dbReference>
<protein>
    <submittedName>
        <fullName evidence="1">Three-Cys-motif partner protein TcmP</fullName>
    </submittedName>
</protein>
<dbReference type="KEGG" id="echi:FKX85_06655"/>
<reference evidence="1 2" key="1">
    <citation type="submission" date="2019-06" db="EMBL/GenBank/DDBJ databases">
        <title>Echinicola alkalisoli sp. nov. isolated from saline soil.</title>
        <authorList>
            <person name="Sun J.-Q."/>
            <person name="Xu L."/>
        </authorList>
    </citation>
    <scope>NUCLEOTIDE SEQUENCE [LARGE SCALE GENOMIC DNA]</scope>
    <source>
        <strain evidence="1 2">LN3S3</strain>
    </source>
</reference>
<sequence length="375" mass="43930">MKESQTQMLNHSEAKVRLLDTYIQKYLNILSRSQHVADIYLYDLFCGSGVYENGGEGSPVIFMRAIKNMFFRNESVGIENSSYHCWFNDIDADKIQKVEQYINDKKLYYPQFGDLKISSKEYEAILPDVIGQINKLKREKAFVFIDPYGYKNISLNHIKKLLESKKSEVLLFLPTQFMFRFERKGAPECLKKFIRELLPEREWPNSHTGIDFIENLKSAFRSHLGNEYYVDTFIIKREANQYFCLFFFTSHIYGFEKMLEAKWQVDKNEGRGWDFNANGSMSLFVDQVSQARVNKLEASLLSHLKIPRTNVDLYWFILHEGFRTVHGNDVLKRLSREGKINVTPVGGEKTRRGAFYLGHDYYKDNLAKILVKSNI</sequence>
<dbReference type="Proteomes" id="UP000316614">
    <property type="component" value="Chromosome"/>
</dbReference>
<name>A0A514CFZ3_9BACT</name>
<dbReference type="NCBIfam" id="TIGR04474">
    <property type="entry name" value="tcm_partner"/>
    <property type="match status" value="1"/>
</dbReference>
<gene>
    <name evidence="1" type="primary">tcmP</name>
    <name evidence="1" type="ORF">FKX85_06655</name>
</gene>
<organism evidence="1 2">
    <name type="scientific">Echinicola soli</name>
    <dbReference type="NCBI Taxonomy" id="2591634"/>
    <lineage>
        <taxon>Bacteria</taxon>
        <taxon>Pseudomonadati</taxon>
        <taxon>Bacteroidota</taxon>
        <taxon>Cytophagia</taxon>
        <taxon>Cytophagales</taxon>
        <taxon>Cyclobacteriaceae</taxon>
        <taxon>Echinicola</taxon>
    </lineage>
</organism>